<evidence type="ECO:0000313" key="1">
    <source>
        <dbReference type="EMBL" id="CAI9615537.1"/>
    </source>
</evidence>
<keyword evidence="2" id="KW-1185">Reference proteome</keyword>
<organism evidence="1 2">
    <name type="scientific">Staurois parvus</name>
    <dbReference type="NCBI Taxonomy" id="386267"/>
    <lineage>
        <taxon>Eukaryota</taxon>
        <taxon>Metazoa</taxon>
        <taxon>Chordata</taxon>
        <taxon>Craniata</taxon>
        <taxon>Vertebrata</taxon>
        <taxon>Euteleostomi</taxon>
        <taxon>Amphibia</taxon>
        <taxon>Batrachia</taxon>
        <taxon>Anura</taxon>
        <taxon>Neobatrachia</taxon>
        <taxon>Ranoidea</taxon>
        <taxon>Ranidae</taxon>
        <taxon>Staurois</taxon>
    </lineage>
</organism>
<proteinExistence type="predicted"/>
<dbReference type="Proteomes" id="UP001162483">
    <property type="component" value="Unassembled WGS sequence"/>
</dbReference>
<gene>
    <name evidence="1" type="ORF">SPARVUS_LOCUS15245989</name>
</gene>
<comment type="caution">
    <text evidence="1">The sequence shown here is derived from an EMBL/GenBank/DDBJ whole genome shotgun (WGS) entry which is preliminary data.</text>
</comment>
<protein>
    <submittedName>
        <fullName evidence="1">Uncharacterized protein</fullName>
    </submittedName>
</protein>
<dbReference type="EMBL" id="CATNWA010019884">
    <property type="protein sequence ID" value="CAI9615537.1"/>
    <property type="molecule type" value="Genomic_DNA"/>
</dbReference>
<reference evidence="1" key="1">
    <citation type="submission" date="2023-05" db="EMBL/GenBank/DDBJ databases">
        <authorList>
            <person name="Stuckert A."/>
        </authorList>
    </citation>
    <scope>NUCLEOTIDE SEQUENCE</scope>
</reference>
<sequence>MFISVSWVRTYLVVSNGLTVYDGTFCVLGVEAGTVEVVASVSGFPVY</sequence>
<accession>A0ABN9H1D3</accession>
<name>A0ABN9H1D3_9NEOB</name>
<evidence type="ECO:0000313" key="2">
    <source>
        <dbReference type="Proteomes" id="UP001162483"/>
    </source>
</evidence>